<evidence type="ECO:0000313" key="3">
    <source>
        <dbReference type="Proteomes" id="UP000299102"/>
    </source>
</evidence>
<dbReference type="Proteomes" id="UP000299102">
    <property type="component" value="Unassembled WGS sequence"/>
</dbReference>
<feature type="non-terminal residue" evidence="2">
    <location>
        <position position="1"/>
    </location>
</feature>
<proteinExistence type="predicted"/>
<dbReference type="EMBL" id="BGZK01002067">
    <property type="protein sequence ID" value="GBP90215.1"/>
    <property type="molecule type" value="Genomic_DNA"/>
</dbReference>
<protein>
    <submittedName>
        <fullName evidence="2">Uncharacterized protein</fullName>
    </submittedName>
</protein>
<evidence type="ECO:0000256" key="1">
    <source>
        <dbReference type="SAM" id="MobiDB-lite"/>
    </source>
</evidence>
<feature type="region of interest" description="Disordered" evidence="1">
    <location>
        <begin position="80"/>
        <end position="104"/>
    </location>
</feature>
<feature type="region of interest" description="Disordered" evidence="1">
    <location>
        <begin position="40"/>
        <end position="67"/>
    </location>
</feature>
<sequence>NGTNRSKRHEQRPRRGGVGRTIDKRAYILFATRYKCRDNADASGATRPSRATEIAPRPPLCGRSDDKTGCTLVKLKPGLTVSAPERTPSDIRDPMATPHDVGGV</sequence>
<feature type="region of interest" description="Disordered" evidence="1">
    <location>
        <begin position="1"/>
        <end position="20"/>
    </location>
</feature>
<reference evidence="2 3" key="1">
    <citation type="journal article" date="2019" name="Commun. Biol.">
        <title>The bagworm genome reveals a unique fibroin gene that provides high tensile strength.</title>
        <authorList>
            <person name="Kono N."/>
            <person name="Nakamura H."/>
            <person name="Ohtoshi R."/>
            <person name="Tomita M."/>
            <person name="Numata K."/>
            <person name="Arakawa K."/>
        </authorList>
    </citation>
    <scope>NUCLEOTIDE SEQUENCE [LARGE SCALE GENOMIC DNA]</scope>
</reference>
<organism evidence="2 3">
    <name type="scientific">Eumeta variegata</name>
    <name type="common">Bagworm moth</name>
    <name type="synonym">Eumeta japonica</name>
    <dbReference type="NCBI Taxonomy" id="151549"/>
    <lineage>
        <taxon>Eukaryota</taxon>
        <taxon>Metazoa</taxon>
        <taxon>Ecdysozoa</taxon>
        <taxon>Arthropoda</taxon>
        <taxon>Hexapoda</taxon>
        <taxon>Insecta</taxon>
        <taxon>Pterygota</taxon>
        <taxon>Neoptera</taxon>
        <taxon>Endopterygota</taxon>
        <taxon>Lepidoptera</taxon>
        <taxon>Glossata</taxon>
        <taxon>Ditrysia</taxon>
        <taxon>Tineoidea</taxon>
        <taxon>Psychidae</taxon>
        <taxon>Oiketicinae</taxon>
        <taxon>Eumeta</taxon>
    </lineage>
</organism>
<comment type="caution">
    <text evidence="2">The sequence shown here is derived from an EMBL/GenBank/DDBJ whole genome shotgun (WGS) entry which is preliminary data.</text>
</comment>
<dbReference type="AlphaFoldDB" id="A0A4C1ZU88"/>
<gene>
    <name evidence="2" type="ORF">EVAR_21323_1</name>
</gene>
<name>A0A4C1ZU88_EUMVA</name>
<keyword evidence="3" id="KW-1185">Reference proteome</keyword>
<accession>A0A4C1ZU88</accession>
<feature type="compositionally biased region" description="Basic residues" evidence="1">
    <location>
        <begin position="1"/>
        <end position="17"/>
    </location>
</feature>
<evidence type="ECO:0000313" key="2">
    <source>
        <dbReference type="EMBL" id="GBP90215.1"/>
    </source>
</evidence>